<dbReference type="InterPro" id="IPR008271">
    <property type="entry name" value="Ser/Thr_kinase_AS"/>
</dbReference>
<reference evidence="7" key="1">
    <citation type="submission" date="2019-04" db="EMBL/GenBank/DDBJ databases">
        <authorList>
            <person name="Melise S."/>
            <person name="Noan J."/>
            <person name="Okalmin O."/>
        </authorList>
    </citation>
    <scope>NUCLEOTIDE SEQUENCE</scope>
    <source>
        <strain evidence="7">FN9</strain>
    </source>
</reference>
<dbReference type="InterPro" id="IPR011009">
    <property type="entry name" value="Kinase-like_dom_sf"/>
</dbReference>
<dbReference type="AlphaFoldDB" id="A0A4U9F7G0"/>
<feature type="region of interest" description="Disordered" evidence="1">
    <location>
        <begin position="1089"/>
        <end position="1125"/>
    </location>
</feature>
<dbReference type="EMBL" id="CAJPIJ010000136">
    <property type="protein sequence ID" value="CAG1986426.1"/>
    <property type="molecule type" value="Genomic_DNA"/>
</dbReference>
<keyword evidence="2" id="KW-0812">Transmembrane</keyword>
<feature type="transmembrane region" description="Helical" evidence="2">
    <location>
        <begin position="890"/>
        <end position="908"/>
    </location>
</feature>
<feature type="transmembrane region" description="Helical" evidence="2">
    <location>
        <begin position="834"/>
        <end position="858"/>
    </location>
</feature>
<dbReference type="Pfam" id="PF01636">
    <property type="entry name" value="APH"/>
    <property type="match status" value="1"/>
</dbReference>
<dbReference type="InterPro" id="IPR052971">
    <property type="entry name" value="TRP_calcium_channel"/>
</dbReference>
<gene>
    <name evidence="7" type="ORF">FUG_LOCUS431722</name>
    <name evidence="6" type="ORF">MDCFG202_LOCUS278278</name>
</gene>
<proteinExistence type="predicted"/>
<feature type="transmembrane region" description="Helical" evidence="2">
    <location>
        <begin position="707"/>
        <end position="729"/>
    </location>
</feature>
<dbReference type="PANTHER" id="PTHR35859">
    <property type="entry name" value="NONSELECTIVE CATION CHANNEL PROTEIN"/>
    <property type="match status" value="1"/>
</dbReference>
<protein>
    <submittedName>
        <fullName evidence="6">Uncharacterized protein</fullName>
    </submittedName>
</protein>
<feature type="domain" description="Aminoglycoside phosphotransferase" evidence="3">
    <location>
        <begin position="31"/>
        <end position="269"/>
    </location>
</feature>
<name>A0A4U9F7G0_GIBZA</name>
<dbReference type="CDD" id="cd05154">
    <property type="entry name" value="ACAD10_11_N-like"/>
    <property type="match status" value="1"/>
</dbReference>
<evidence type="ECO:0000256" key="1">
    <source>
        <dbReference type="SAM" id="MobiDB-lite"/>
    </source>
</evidence>
<feature type="region of interest" description="Disordered" evidence="1">
    <location>
        <begin position="389"/>
        <end position="411"/>
    </location>
</feature>
<reference evidence="6" key="2">
    <citation type="submission" date="2021-03" db="EMBL/GenBank/DDBJ databases">
        <authorList>
            <person name="Alouane T."/>
            <person name="Langin T."/>
            <person name="Bonhomme L."/>
        </authorList>
    </citation>
    <scope>NUCLEOTIDE SEQUENCE</scope>
    <source>
        <strain evidence="6">MDC_Fg202</strain>
    </source>
</reference>
<dbReference type="Gene3D" id="3.30.200.20">
    <property type="entry name" value="Phosphorylase Kinase, domain 1"/>
    <property type="match status" value="1"/>
</dbReference>
<dbReference type="PANTHER" id="PTHR35859:SF1">
    <property type="entry name" value="NONSELECTIVE CATION CHANNEL PROTEIN"/>
    <property type="match status" value="1"/>
</dbReference>
<dbReference type="EMBL" id="CAAKMV010000152">
    <property type="protein sequence ID" value="VIO61590.1"/>
    <property type="molecule type" value="Genomic_DNA"/>
</dbReference>
<sequence length="1125" mass="128165">MAGRIRQPVDEAALEKFISENVPEIKTPIDLKQFGFGQSNPTYQITASDGQRFVMRKKPPGKLLSKTAHKVEREYRIMHALENTDVAVPKTYYLCEDDSVIGTPFYIMEFLDGRIFEDFTMPGVEPAEREAMWRDAVSTLARFHAVDYKKVGLEKFGKPSGFYPRQINTWVTICGSQEKAVDIETKEPVGKLPHFEETVRFFKNERHQPKDRATLVHGDYKIDNLVFHKTEPRVIGILDWEMSTIGHPLSDICNFLTNFYSAMSPGVIPYDASGFLPDKTDGLPQPEKILEWYAEESGYDARPEVPWGMSFSIWKLAGVCQGIAARYALRQASSEKARQHAETRGLLAEFAWALAQEAGADETVTKLHYIDLLTHWTPQFMAGNTRRRITLPDPSADERRPLLPSRLSTGVGPENREALYSCMTDPHSHLPVYTNIHRIRRDIISVVEDYLSLAQLQDLRINVTVVRPLVDKFFGLNDISIIYCLLVNRAQFLDEQSHLNNRHNVNFTRATLCELIATRILRRFGEMHDDGHDGLLLLAHILVAGFEPFQNAPDEIRDEAERTTSWVDYKTLPSLEIAIVTESKHFLSSATCEKVVNAIYEGRIVYTPSTFWDIIPDHYKLKPISIYDPRDSPLLNQYRLIVPRTRNVLESIQFATLLALYVAVMVLRRKNHYGPTEAAFSIFAFGWGLDQFATILAHGWNVYTQNLWSFLDVTFIFIYWGYLVLRFLGWKLGDTNLDEQAFDVLALAAPVLVPRLAFNLLSDNLVFLSLRSMVADFFFLTALSAWCFLGFLLSLLWLGEGAHPILTISKWMIYIWFGLDGTGIQRSTEFHWLLGPSVMVAFAFLGNTLFLTILVSMLSNTFSNISSNAIQEISFRRAVLTLEGVKADAVFAYQPPFNILAVFLFVPLKFVVSPRWFHKIHVAAVKILNLPLLLIIAVAERRLLWPAHTIEDPSEIKAPPPTKSQFWKKWRLTVHRDLRAVFQVPPPDTVHDDIAVDDDLTHHLIRRQFTRGATNEIEPRNPEPQAHAQSRPDPGGRRPSRRDSMFPGIPPQKLRGSFSENDMFEGTSDRLAKMEKSIRRMEAMLSRLVPSIDDAISDSELEESGTLRGENTAESSFRRGEDQES</sequence>
<evidence type="ECO:0000313" key="8">
    <source>
        <dbReference type="Proteomes" id="UP000746612"/>
    </source>
</evidence>
<evidence type="ECO:0000259" key="4">
    <source>
        <dbReference type="Pfam" id="PF23190"/>
    </source>
</evidence>
<feature type="transmembrane region" description="Helical" evidence="2">
    <location>
        <begin position="778"/>
        <end position="799"/>
    </location>
</feature>
<evidence type="ECO:0000256" key="2">
    <source>
        <dbReference type="SAM" id="Phobius"/>
    </source>
</evidence>
<dbReference type="Pfam" id="PF23317">
    <property type="entry name" value="YVC1_C"/>
    <property type="match status" value="1"/>
</dbReference>
<keyword evidence="2" id="KW-1133">Transmembrane helix</keyword>
<keyword evidence="2" id="KW-0472">Membrane</keyword>
<dbReference type="SUPFAM" id="SSF56112">
    <property type="entry name" value="Protein kinase-like (PK-like)"/>
    <property type="match status" value="1"/>
</dbReference>
<feature type="domain" description="YVC1 N-terminal linker helical" evidence="4">
    <location>
        <begin position="436"/>
        <end position="614"/>
    </location>
</feature>
<evidence type="ECO:0000313" key="6">
    <source>
        <dbReference type="EMBL" id="CAG1986426.1"/>
    </source>
</evidence>
<evidence type="ECO:0000259" key="5">
    <source>
        <dbReference type="Pfam" id="PF23317"/>
    </source>
</evidence>
<feature type="transmembrane region" description="Helical" evidence="2">
    <location>
        <begin position="679"/>
        <end position="701"/>
    </location>
</feature>
<feature type="transmembrane region" description="Helical" evidence="2">
    <location>
        <begin position="920"/>
        <end position="939"/>
    </location>
</feature>
<evidence type="ECO:0000259" key="3">
    <source>
        <dbReference type="Pfam" id="PF01636"/>
    </source>
</evidence>
<feature type="region of interest" description="Disordered" evidence="1">
    <location>
        <begin position="1009"/>
        <end position="1063"/>
    </location>
</feature>
<dbReference type="Proteomes" id="UP000746612">
    <property type="component" value="Unassembled WGS sequence"/>
</dbReference>
<dbReference type="Pfam" id="PF23190">
    <property type="entry name" value="LHD_TRPY1"/>
    <property type="match status" value="1"/>
</dbReference>
<accession>A0A4U9F7G0</accession>
<dbReference type="Gene3D" id="3.90.1200.10">
    <property type="match status" value="1"/>
</dbReference>
<organism evidence="6 8">
    <name type="scientific">Gibberella zeae</name>
    <name type="common">Wheat head blight fungus</name>
    <name type="synonym">Fusarium graminearum</name>
    <dbReference type="NCBI Taxonomy" id="5518"/>
    <lineage>
        <taxon>Eukaryota</taxon>
        <taxon>Fungi</taxon>
        <taxon>Dikarya</taxon>
        <taxon>Ascomycota</taxon>
        <taxon>Pezizomycotina</taxon>
        <taxon>Sordariomycetes</taxon>
        <taxon>Hypocreomycetidae</taxon>
        <taxon>Hypocreales</taxon>
        <taxon>Nectriaceae</taxon>
        <taxon>Fusarium</taxon>
    </lineage>
</organism>
<feature type="compositionally biased region" description="Basic and acidic residues" evidence="1">
    <location>
        <begin position="1116"/>
        <end position="1125"/>
    </location>
</feature>
<dbReference type="InterPro" id="IPR041726">
    <property type="entry name" value="ACAD10_11_N"/>
</dbReference>
<dbReference type="PROSITE" id="PS00108">
    <property type="entry name" value="PROTEIN_KINASE_ST"/>
    <property type="match status" value="1"/>
</dbReference>
<dbReference type="InterPro" id="IPR002575">
    <property type="entry name" value="Aminoglycoside_PTrfase"/>
</dbReference>
<dbReference type="GO" id="GO:0004672">
    <property type="term" value="F:protein kinase activity"/>
    <property type="evidence" value="ECO:0007669"/>
    <property type="project" value="InterPro"/>
</dbReference>
<feature type="domain" description="Calcium channel YVC1-like C-terminal transmembrane" evidence="5">
    <location>
        <begin position="654"/>
        <end position="944"/>
    </location>
</feature>
<dbReference type="InterPro" id="IPR056336">
    <property type="entry name" value="YVC1_C"/>
</dbReference>
<dbReference type="InterPro" id="IPR056337">
    <property type="entry name" value="LHD_YVC1"/>
</dbReference>
<evidence type="ECO:0000313" key="7">
    <source>
        <dbReference type="EMBL" id="VIO61590.1"/>
    </source>
</evidence>